<reference evidence="2" key="2">
    <citation type="submission" date="2020-09" db="EMBL/GenBank/DDBJ databases">
        <authorList>
            <person name="Sun Q."/>
            <person name="Zhou Y."/>
        </authorList>
    </citation>
    <scope>NUCLEOTIDE SEQUENCE</scope>
    <source>
        <strain evidence="2">CGMCC 1.15958</strain>
    </source>
</reference>
<keyword evidence="3" id="KW-1185">Reference proteome</keyword>
<feature type="transmembrane region" description="Helical" evidence="1">
    <location>
        <begin position="158"/>
        <end position="185"/>
    </location>
</feature>
<keyword evidence="1" id="KW-0812">Transmembrane</keyword>
<accession>A0A916YIK3</accession>
<feature type="transmembrane region" description="Helical" evidence="1">
    <location>
        <begin position="119"/>
        <end position="137"/>
    </location>
</feature>
<evidence type="ECO:0000256" key="1">
    <source>
        <dbReference type="SAM" id="Phobius"/>
    </source>
</evidence>
<feature type="transmembrane region" description="Helical" evidence="1">
    <location>
        <begin position="51"/>
        <end position="75"/>
    </location>
</feature>
<feature type="transmembrane region" description="Helical" evidence="1">
    <location>
        <begin position="96"/>
        <end position="113"/>
    </location>
</feature>
<keyword evidence="1" id="KW-0472">Membrane</keyword>
<feature type="transmembrane region" description="Helical" evidence="1">
    <location>
        <begin position="191"/>
        <end position="209"/>
    </location>
</feature>
<dbReference type="PANTHER" id="PTHR33802:SF1">
    <property type="entry name" value="XK-RELATED PROTEIN"/>
    <property type="match status" value="1"/>
</dbReference>
<sequence length="269" mass="30379">MDSIAKQIGVKTLQILNWGFFVAMVATNYLANALPFNDKTTKQLSDQYPNLFVPAGITFSIWGIIYIMLFIFCVKQSKNLFSKVPDPSTNALVDKIGLRFIVSCILNMFWIVYWHFEHLFFSVIIMLSLLITLIDIVRRIDYLSKNHEINIPMIAKAAFGTYLGWICIATIANITAVLVFFGWGALGQSETFWTCLMVLIGALIASWALNKLNNAFIGAAVLWAFVGILIQRIGATEYHRFIVWITVFAIIIVSTSLIIETTKAAFRRT</sequence>
<dbReference type="AlphaFoldDB" id="A0A916YIK3"/>
<reference evidence="2" key="1">
    <citation type="journal article" date="2014" name="Int. J. Syst. Evol. Microbiol.">
        <title>Complete genome sequence of Corynebacterium casei LMG S-19264T (=DSM 44701T), isolated from a smear-ripened cheese.</title>
        <authorList>
            <consortium name="US DOE Joint Genome Institute (JGI-PGF)"/>
            <person name="Walter F."/>
            <person name="Albersmeier A."/>
            <person name="Kalinowski J."/>
            <person name="Ruckert C."/>
        </authorList>
    </citation>
    <scope>NUCLEOTIDE SEQUENCE</scope>
    <source>
        <strain evidence="2">CGMCC 1.15958</strain>
    </source>
</reference>
<gene>
    <name evidence="2" type="ORF">GCM10011514_08010</name>
</gene>
<organism evidence="2 3">
    <name type="scientific">Emticicia aquatilis</name>
    <dbReference type="NCBI Taxonomy" id="1537369"/>
    <lineage>
        <taxon>Bacteria</taxon>
        <taxon>Pseudomonadati</taxon>
        <taxon>Bacteroidota</taxon>
        <taxon>Cytophagia</taxon>
        <taxon>Cytophagales</taxon>
        <taxon>Leadbetterellaceae</taxon>
        <taxon>Emticicia</taxon>
    </lineage>
</organism>
<evidence type="ECO:0000313" key="3">
    <source>
        <dbReference type="Proteomes" id="UP000609064"/>
    </source>
</evidence>
<dbReference type="EMBL" id="BMKK01000001">
    <property type="protein sequence ID" value="GGD46362.1"/>
    <property type="molecule type" value="Genomic_DNA"/>
</dbReference>
<keyword evidence="1" id="KW-1133">Transmembrane helix</keyword>
<proteinExistence type="predicted"/>
<comment type="caution">
    <text evidence="2">The sequence shown here is derived from an EMBL/GenBank/DDBJ whole genome shotgun (WGS) entry which is preliminary data.</text>
</comment>
<evidence type="ECO:0000313" key="2">
    <source>
        <dbReference type="EMBL" id="GGD46362.1"/>
    </source>
</evidence>
<protein>
    <recommendedName>
        <fullName evidence="4">Tryptophan-rich sensory protein</fullName>
    </recommendedName>
</protein>
<feature type="transmembrane region" description="Helical" evidence="1">
    <location>
        <begin position="216"/>
        <end position="235"/>
    </location>
</feature>
<feature type="transmembrane region" description="Helical" evidence="1">
    <location>
        <begin position="241"/>
        <end position="259"/>
    </location>
</feature>
<name>A0A916YIK3_9BACT</name>
<dbReference type="Proteomes" id="UP000609064">
    <property type="component" value="Unassembled WGS sequence"/>
</dbReference>
<dbReference type="RefSeq" id="WP_188764726.1">
    <property type="nucleotide sequence ID" value="NZ_BMKK01000001.1"/>
</dbReference>
<dbReference type="PANTHER" id="PTHR33802">
    <property type="entry name" value="SI:CH211-161H7.5-RELATED"/>
    <property type="match status" value="1"/>
</dbReference>
<evidence type="ECO:0008006" key="4">
    <source>
        <dbReference type="Google" id="ProtNLM"/>
    </source>
</evidence>
<feature type="transmembrane region" description="Helical" evidence="1">
    <location>
        <begin position="12"/>
        <end position="31"/>
    </location>
</feature>